<reference evidence="13 14" key="1">
    <citation type="submission" date="2019-04" db="EMBL/GenBank/DDBJ databases">
        <title>Chitiniphilus eburnea sp. nov., a novel chitinolytic bacterium isolated from aquaculture sludge.</title>
        <authorList>
            <person name="Sheng M."/>
        </authorList>
    </citation>
    <scope>NUCLEOTIDE SEQUENCE [LARGE SCALE GENOMIC DNA]</scope>
    <source>
        <strain evidence="13 14">HX-2-15</strain>
    </source>
</reference>
<keyword evidence="6 11" id="KW-0812">Transmembrane</keyword>
<keyword evidence="14" id="KW-1185">Reference proteome</keyword>
<keyword evidence="9" id="KW-0627">Porphyrin biosynthesis</keyword>
<dbReference type="GO" id="GO:0005886">
    <property type="term" value="C:plasma membrane"/>
    <property type="evidence" value="ECO:0007669"/>
    <property type="project" value="UniProtKB-SubCell"/>
</dbReference>
<dbReference type="UniPathway" id="UPA00252"/>
<evidence type="ECO:0000256" key="2">
    <source>
        <dbReference type="ARBA" id="ARBA00004429"/>
    </source>
</evidence>
<feature type="transmembrane region" description="Helical" evidence="11">
    <location>
        <begin position="31"/>
        <end position="51"/>
    </location>
</feature>
<evidence type="ECO:0000256" key="4">
    <source>
        <dbReference type="ARBA" id="ARBA00022475"/>
    </source>
</evidence>
<organism evidence="13 14">
    <name type="scientific">Chitiniphilus eburneus</name>
    <dbReference type="NCBI Taxonomy" id="2571148"/>
    <lineage>
        <taxon>Bacteria</taxon>
        <taxon>Pseudomonadati</taxon>
        <taxon>Pseudomonadota</taxon>
        <taxon>Betaproteobacteria</taxon>
        <taxon>Neisseriales</taxon>
        <taxon>Chitinibacteraceae</taxon>
        <taxon>Chitiniphilus</taxon>
    </lineage>
</organism>
<dbReference type="NCBIfam" id="TIGR00540">
    <property type="entry name" value="TPR_hemY_coli"/>
    <property type="match status" value="1"/>
</dbReference>
<dbReference type="EMBL" id="SUMF01000002">
    <property type="protein sequence ID" value="TJZ77467.1"/>
    <property type="molecule type" value="Genomic_DNA"/>
</dbReference>
<dbReference type="AlphaFoldDB" id="A0A4U0Q872"/>
<dbReference type="Gene3D" id="1.25.40.10">
    <property type="entry name" value="Tetratricopeptide repeat domain"/>
    <property type="match status" value="2"/>
</dbReference>
<dbReference type="GO" id="GO:0006779">
    <property type="term" value="P:porphyrin-containing compound biosynthetic process"/>
    <property type="evidence" value="ECO:0007669"/>
    <property type="project" value="UniProtKB-KW"/>
</dbReference>
<evidence type="ECO:0000313" key="13">
    <source>
        <dbReference type="EMBL" id="TJZ77467.1"/>
    </source>
</evidence>
<sequence length="431" mass="47600">MAGNPAAQPGRKPGRRARRAHRSHGGAPVKALGWIIGLFALAVGLTLFARLNTGYALLFIPPWRIEVSLNAFIIALLLLVLLLFGAMRLAVELGGLPERVRTYRADRRRRASVELERESRIAFFEGRYQRAERLAADALAASVDNASCAVNGLLAARSAHATRDFAKRDQYFARLRAKLGPQHLALAMTMAELYLDERRYDDADRALAEARALSPKLTAALKLELRLRQREGNPDAVIRLVEQLAKSEAIDAQQARRLRIQAQLEAFALKPRTTKELQDWWSKLSDSERTAPPLVLAVAEAFCAQGAPELAREAIEDALASDWSGDLAERYGTLGLSGEQATNQLQQAEAWLKSHPQDHLLLLTLGRLCRARALWGKSQNYLEASLAVQPTAIAHAELAELLESLDRHDDAARHLRASLALALATSEHTPR</sequence>
<evidence type="ECO:0000256" key="10">
    <source>
        <dbReference type="SAM" id="MobiDB-lite"/>
    </source>
</evidence>
<dbReference type="Pfam" id="PF07219">
    <property type="entry name" value="HemY_N"/>
    <property type="match status" value="1"/>
</dbReference>
<comment type="caution">
    <text evidence="13">The sequence shown here is derived from an EMBL/GenBank/DDBJ whole genome shotgun (WGS) entry which is preliminary data.</text>
</comment>
<comment type="function">
    <text evidence="1">Involved in a late step of protoheme IX synthesis.</text>
</comment>
<evidence type="ECO:0000256" key="3">
    <source>
        <dbReference type="ARBA" id="ARBA00004744"/>
    </source>
</evidence>
<evidence type="ECO:0000256" key="7">
    <source>
        <dbReference type="ARBA" id="ARBA00022989"/>
    </source>
</evidence>
<evidence type="ECO:0000256" key="5">
    <source>
        <dbReference type="ARBA" id="ARBA00022519"/>
    </source>
</evidence>
<comment type="pathway">
    <text evidence="3">Porphyrin-containing compound metabolism; protoheme biosynthesis.</text>
</comment>
<keyword evidence="5" id="KW-0997">Cell inner membrane</keyword>
<feature type="compositionally biased region" description="Basic residues" evidence="10">
    <location>
        <begin position="12"/>
        <end position="24"/>
    </location>
</feature>
<dbReference type="Proteomes" id="UP000310016">
    <property type="component" value="Unassembled WGS sequence"/>
</dbReference>
<feature type="domain" description="HemY N-terminal" evidence="12">
    <location>
        <begin position="54"/>
        <end position="161"/>
    </location>
</feature>
<evidence type="ECO:0000256" key="9">
    <source>
        <dbReference type="ARBA" id="ARBA00023244"/>
    </source>
</evidence>
<dbReference type="InterPro" id="IPR011990">
    <property type="entry name" value="TPR-like_helical_dom_sf"/>
</dbReference>
<evidence type="ECO:0000256" key="1">
    <source>
        <dbReference type="ARBA" id="ARBA00002962"/>
    </source>
</evidence>
<dbReference type="OrthoDB" id="7053339at2"/>
<feature type="transmembrane region" description="Helical" evidence="11">
    <location>
        <begin position="71"/>
        <end position="91"/>
    </location>
</feature>
<name>A0A4U0Q872_9NEIS</name>
<dbReference type="InterPro" id="IPR005254">
    <property type="entry name" value="Heme_biosyn_assoc_TPR_pro"/>
</dbReference>
<feature type="compositionally biased region" description="Low complexity" evidence="10">
    <location>
        <begin position="1"/>
        <end position="11"/>
    </location>
</feature>
<evidence type="ECO:0000256" key="6">
    <source>
        <dbReference type="ARBA" id="ARBA00022692"/>
    </source>
</evidence>
<keyword evidence="7 11" id="KW-1133">Transmembrane helix</keyword>
<keyword evidence="4" id="KW-1003">Cell membrane</keyword>
<proteinExistence type="predicted"/>
<protein>
    <submittedName>
        <fullName evidence="13">Heme biosynthesis protein HemY</fullName>
    </submittedName>
</protein>
<evidence type="ECO:0000256" key="8">
    <source>
        <dbReference type="ARBA" id="ARBA00023136"/>
    </source>
</evidence>
<comment type="subcellular location">
    <subcellularLocation>
        <location evidence="2">Cell inner membrane</location>
        <topology evidence="2">Multi-pass membrane protein</topology>
    </subcellularLocation>
</comment>
<dbReference type="InterPro" id="IPR010817">
    <property type="entry name" value="HemY_N"/>
</dbReference>
<evidence type="ECO:0000313" key="14">
    <source>
        <dbReference type="Proteomes" id="UP000310016"/>
    </source>
</evidence>
<accession>A0A4U0Q872</accession>
<dbReference type="SUPFAM" id="SSF48452">
    <property type="entry name" value="TPR-like"/>
    <property type="match status" value="1"/>
</dbReference>
<evidence type="ECO:0000259" key="12">
    <source>
        <dbReference type="Pfam" id="PF07219"/>
    </source>
</evidence>
<evidence type="ECO:0000256" key="11">
    <source>
        <dbReference type="SAM" id="Phobius"/>
    </source>
</evidence>
<gene>
    <name evidence="13" type="ORF">FAZ21_03785</name>
</gene>
<keyword evidence="8 11" id="KW-0472">Membrane</keyword>
<dbReference type="GO" id="GO:0042168">
    <property type="term" value="P:heme metabolic process"/>
    <property type="evidence" value="ECO:0007669"/>
    <property type="project" value="InterPro"/>
</dbReference>
<feature type="region of interest" description="Disordered" evidence="10">
    <location>
        <begin position="1"/>
        <end position="24"/>
    </location>
</feature>